<proteinExistence type="predicted"/>
<evidence type="ECO:0000256" key="3">
    <source>
        <dbReference type="ARBA" id="ARBA00022741"/>
    </source>
</evidence>
<protein>
    <submittedName>
        <fullName evidence="11">Preprotein translocase subunit SecA</fullName>
    </submittedName>
</protein>
<dbReference type="PRINTS" id="PR00906">
    <property type="entry name" value="SECA"/>
</dbReference>
<dbReference type="Pfam" id="PF07517">
    <property type="entry name" value="SecA_DEAD"/>
    <property type="match status" value="1"/>
</dbReference>
<dbReference type="SMART" id="SM00958">
    <property type="entry name" value="SecA_PP_bind"/>
    <property type="match status" value="1"/>
</dbReference>
<evidence type="ECO:0000259" key="10">
    <source>
        <dbReference type="PROSITE" id="PS51196"/>
    </source>
</evidence>
<dbReference type="Proteomes" id="UP000326554">
    <property type="component" value="Unassembled WGS sequence"/>
</dbReference>
<dbReference type="Pfam" id="PF01043">
    <property type="entry name" value="SecA_PP_bind"/>
    <property type="match status" value="1"/>
</dbReference>
<evidence type="ECO:0000256" key="8">
    <source>
        <dbReference type="ARBA" id="ARBA00023136"/>
    </source>
</evidence>
<gene>
    <name evidence="11" type="ORF">F3S47_09515</name>
</gene>
<evidence type="ECO:0000256" key="6">
    <source>
        <dbReference type="ARBA" id="ARBA00022967"/>
    </source>
</evidence>
<keyword evidence="5" id="KW-0653">Protein transport</keyword>
<keyword evidence="12" id="KW-1185">Reference proteome</keyword>
<dbReference type="GO" id="GO:0006605">
    <property type="term" value="P:protein targeting"/>
    <property type="evidence" value="ECO:0007669"/>
    <property type="project" value="InterPro"/>
</dbReference>
<dbReference type="Pfam" id="PF21090">
    <property type="entry name" value="P-loop_SecA"/>
    <property type="match status" value="2"/>
</dbReference>
<organism evidence="11 12">
    <name type="scientific">Histidinibacterium aquaticum</name>
    <dbReference type="NCBI Taxonomy" id="2613962"/>
    <lineage>
        <taxon>Bacteria</taxon>
        <taxon>Pseudomonadati</taxon>
        <taxon>Pseudomonadota</taxon>
        <taxon>Alphaproteobacteria</taxon>
        <taxon>Rhodobacterales</taxon>
        <taxon>Paracoccaceae</taxon>
        <taxon>Histidinibacterium</taxon>
    </lineage>
</organism>
<evidence type="ECO:0000313" key="11">
    <source>
        <dbReference type="EMBL" id="KAA9009524.1"/>
    </source>
</evidence>
<dbReference type="Gene3D" id="3.40.50.300">
    <property type="entry name" value="P-loop containing nucleotide triphosphate hydrolases"/>
    <property type="match status" value="2"/>
</dbReference>
<comment type="caution">
    <text evidence="11">The sequence shown here is derived from an EMBL/GenBank/DDBJ whole genome shotgun (WGS) entry which is preliminary data.</text>
</comment>
<dbReference type="CDD" id="cd17928">
    <property type="entry name" value="DEXDc_SecA"/>
    <property type="match status" value="1"/>
</dbReference>
<evidence type="ECO:0000256" key="5">
    <source>
        <dbReference type="ARBA" id="ARBA00022927"/>
    </source>
</evidence>
<sequence>MLDEHLTWRLIRPPRISPALKAGVREVWTELRDLDDASFEDSLRAAPFRAESLLRRRGGASAIAHVLEVMRRETGLALRDNQIDCAISLLQGTCVELRTGEGKTLAAGLAALAAARSRVSVHVVTVNDYLARRDSELIAPIAARLGLRVAVITQEMPDQDKRRAYDADIVYGANKTFVFDHLRDRRGTARDPHAVPRQMGQAIAIVDEIDSVLADDATTPMILSEPGGALPVQEGELFHALHRFASGLAAPSDIVRDGRGAWRLTDVGLHRLEDAASRWRHPLAGSEDIVSLAETALSAIHMFREGEAYVIRDGKVQMIDQSTGRLMPDRRWGYGLHQLIEIDAGLEPTEEMHTVAQITQQTYFRQYRILSGLTGTGRECSGEFWAIYRLPVRRIAPHAPPRLRSVGRRMLPDRAAKWTHIVRRACDIAQERSVLVGLNDVSEVAELAGVFRAAGREVAVLDALTEAQEAEIVAEAGQPGQITLATHLAGRGTDIGLAPAVREAGGLHVVIGSFMVSGRMERQLFGRAGRQGDPGSYERAFSREDRAIREGTPTLVWRTLRAFLRVPGLRWPILAALHRRRDAVARKARRETLLREQNLARTIGYG</sequence>
<dbReference type="SUPFAM" id="SSF81767">
    <property type="entry name" value="Pre-protein crosslinking domain of SecA"/>
    <property type="match status" value="1"/>
</dbReference>
<evidence type="ECO:0000256" key="7">
    <source>
        <dbReference type="ARBA" id="ARBA00023010"/>
    </source>
</evidence>
<keyword evidence="6" id="KW-1278">Translocase</keyword>
<feature type="domain" description="Helicase ATP-binding" evidence="9">
    <location>
        <begin position="84"/>
        <end position="224"/>
    </location>
</feature>
<name>A0A5J5GPR6_9RHOB</name>
<dbReference type="EMBL" id="VYQE01000002">
    <property type="protein sequence ID" value="KAA9009524.1"/>
    <property type="molecule type" value="Genomic_DNA"/>
</dbReference>
<dbReference type="GO" id="GO:0005829">
    <property type="term" value="C:cytosol"/>
    <property type="evidence" value="ECO:0007669"/>
    <property type="project" value="TreeGrafter"/>
</dbReference>
<dbReference type="GO" id="GO:0006886">
    <property type="term" value="P:intracellular protein transport"/>
    <property type="evidence" value="ECO:0007669"/>
    <property type="project" value="InterPro"/>
</dbReference>
<dbReference type="GO" id="GO:0031522">
    <property type="term" value="C:cell envelope Sec protein transport complex"/>
    <property type="evidence" value="ECO:0007669"/>
    <property type="project" value="TreeGrafter"/>
</dbReference>
<keyword evidence="7" id="KW-0811">Translocation</keyword>
<evidence type="ECO:0000256" key="1">
    <source>
        <dbReference type="ARBA" id="ARBA00022448"/>
    </source>
</evidence>
<dbReference type="PROSITE" id="PS51196">
    <property type="entry name" value="SECA_MOTOR_DEAD"/>
    <property type="match status" value="1"/>
</dbReference>
<evidence type="ECO:0000256" key="4">
    <source>
        <dbReference type="ARBA" id="ARBA00022840"/>
    </source>
</evidence>
<evidence type="ECO:0000313" key="12">
    <source>
        <dbReference type="Proteomes" id="UP000326554"/>
    </source>
</evidence>
<dbReference type="Gene3D" id="3.90.1440.10">
    <property type="entry name" value="SecA, preprotein cross-linking domain"/>
    <property type="match status" value="1"/>
</dbReference>
<dbReference type="InterPro" id="IPR027417">
    <property type="entry name" value="P-loop_NTPase"/>
</dbReference>
<keyword evidence="1" id="KW-0813">Transport</keyword>
<dbReference type="InterPro" id="IPR044722">
    <property type="entry name" value="SecA_SF2_C"/>
</dbReference>
<dbReference type="InterPro" id="IPR014001">
    <property type="entry name" value="Helicase_ATP-bd"/>
</dbReference>
<evidence type="ECO:0000256" key="2">
    <source>
        <dbReference type="ARBA" id="ARBA00022475"/>
    </source>
</evidence>
<dbReference type="PROSITE" id="PS51192">
    <property type="entry name" value="HELICASE_ATP_BIND_1"/>
    <property type="match status" value="1"/>
</dbReference>
<dbReference type="GO" id="GO:0005886">
    <property type="term" value="C:plasma membrane"/>
    <property type="evidence" value="ECO:0007669"/>
    <property type="project" value="TreeGrafter"/>
</dbReference>
<keyword evidence="2" id="KW-1003">Cell membrane</keyword>
<dbReference type="GO" id="GO:0005524">
    <property type="term" value="F:ATP binding"/>
    <property type="evidence" value="ECO:0007669"/>
    <property type="project" value="UniProtKB-KW"/>
</dbReference>
<feature type="domain" description="SecA family profile" evidence="10">
    <location>
        <begin position="1"/>
        <end position="572"/>
    </location>
</feature>
<dbReference type="GO" id="GO:0043952">
    <property type="term" value="P:protein transport by the Sec complex"/>
    <property type="evidence" value="ECO:0007669"/>
    <property type="project" value="TreeGrafter"/>
</dbReference>
<dbReference type="SMART" id="SM00957">
    <property type="entry name" value="SecA_DEAD"/>
    <property type="match status" value="1"/>
</dbReference>
<dbReference type="InterPro" id="IPR036670">
    <property type="entry name" value="SecA_X-link_sf"/>
</dbReference>
<dbReference type="AlphaFoldDB" id="A0A5J5GPR6"/>
<dbReference type="PANTHER" id="PTHR30612">
    <property type="entry name" value="SECA INNER MEMBRANE COMPONENT OF SEC PROTEIN SECRETION SYSTEM"/>
    <property type="match status" value="1"/>
</dbReference>
<dbReference type="SUPFAM" id="SSF52540">
    <property type="entry name" value="P-loop containing nucleoside triphosphate hydrolases"/>
    <property type="match status" value="2"/>
</dbReference>
<accession>A0A5J5GPR6</accession>
<dbReference type="InterPro" id="IPR011115">
    <property type="entry name" value="SecA_DEAD"/>
</dbReference>
<dbReference type="PANTHER" id="PTHR30612:SF0">
    <property type="entry name" value="CHLOROPLAST PROTEIN-TRANSPORTING ATPASE"/>
    <property type="match status" value="1"/>
</dbReference>
<dbReference type="InterPro" id="IPR014018">
    <property type="entry name" value="SecA_motor_DEAD"/>
</dbReference>
<keyword evidence="3" id="KW-0547">Nucleotide-binding</keyword>
<keyword evidence="8" id="KW-0472">Membrane</keyword>
<evidence type="ECO:0000259" key="9">
    <source>
        <dbReference type="PROSITE" id="PS51192"/>
    </source>
</evidence>
<keyword evidence="4" id="KW-0067">ATP-binding</keyword>
<dbReference type="InterPro" id="IPR000185">
    <property type="entry name" value="SecA"/>
</dbReference>
<reference evidence="11 12" key="1">
    <citation type="submission" date="2019-09" db="EMBL/GenBank/DDBJ databases">
        <authorList>
            <person name="Park J.-S."/>
            <person name="Choi H.-J."/>
        </authorList>
    </citation>
    <scope>NUCLEOTIDE SEQUENCE [LARGE SCALE GENOMIC DNA]</scope>
    <source>
        <strain evidence="11 12">176SS1-4</strain>
    </source>
</reference>
<dbReference type="GO" id="GO:0017038">
    <property type="term" value="P:protein import"/>
    <property type="evidence" value="ECO:0007669"/>
    <property type="project" value="InterPro"/>
</dbReference>
<dbReference type="InterPro" id="IPR011130">
    <property type="entry name" value="SecA_preprotein_X-link_dom"/>
</dbReference>